<reference evidence="2" key="1">
    <citation type="submission" date="2018-09" db="EMBL/GenBank/DDBJ databases">
        <authorList>
            <person name="Livingstone P.G."/>
            <person name="Whitworth D.E."/>
        </authorList>
    </citation>
    <scope>NUCLEOTIDE SEQUENCE [LARGE SCALE GENOMIC DNA]</scope>
    <source>
        <strain evidence="2">CA043D</strain>
    </source>
</reference>
<keyword evidence="1" id="KW-0645">Protease</keyword>
<sequence length="55" mass="5654">MRGRPGALQVGSFRGVPIRVHFSLLIALPLLALSFGGALERAAETADVPPEALGG</sequence>
<dbReference type="EMBL" id="RAWE01000304">
    <property type="protein sequence ID" value="RKG94814.1"/>
    <property type="molecule type" value="Genomic_DNA"/>
</dbReference>
<keyword evidence="1" id="KW-0378">Hydrolase</keyword>
<dbReference type="AlphaFoldDB" id="A0A3A8JR71"/>
<feature type="non-terminal residue" evidence="1">
    <location>
        <position position="55"/>
    </location>
</feature>
<dbReference type="GO" id="GO:0008233">
    <property type="term" value="F:peptidase activity"/>
    <property type="evidence" value="ECO:0007669"/>
    <property type="project" value="UniProtKB-KW"/>
</dbReference>
<name>A0A3A8JR71_9BACT</name>
<organism evidence="1 2">
    <name type="scientific">Corallococcus carmarthensis</name>
    <dbReference type="NCBI Taxonomy" id="2316728"/>
    <lineage>
        <taxon>Bacteria</taxon>
        <taxon>Pseudomonadati</taxon>
        <taxon>Myxococcota</taxon>
        <taxon>Myxococcia</taxon>
        <taxon>Myxococcales</taxon>
        <taxon>Cystobacterineae</taxon>
        <taxon>Myxococcaceae</taxon>
        <taxon>Corallococcus</taxon>
    </lineage>
</organism>
<evidence type="ECO:0000313" key="1">
    <source>
        <dbReference type="EMBL" id="RKG94814.1"/>
    </source>
</evidence>
<dbReference type="GO" id="GO:0006508">
    <property type="term" value="P:proteolysis"/>
    <property type="evidence" value="ECO:0007669"/>
    <property type="project" value="UniProtKB-KW"/>
</dbReference>
<evidence type="ECO:0000313" key="2">
    <source>
        <dbReference type="Proteomes" id="UP000268313"/>
    </source>
</evidence>
<accession>A0A3A8JR71</accession>
<keyword evidence="2" id="KW-1185">Reference proteome</keyword>
<dbReference type="Proteomes" id="UP000268313">
    <property type="component" value="Unassembled WGS sequence"/>
</dbReference>
<protein>
    <submittedName>
        <fullName evidence="1">Site-2 protease family protein</fullName>
    </submittedName>
</protein>
<proteinExistence type="predicted"/>
<gene>
    <name evidence="1" type="ORF">D7X32_41060</name>
</gene>
<comment type="caution">
    <text evidence="1">The sequence shown here is derived from an EMBL/GenBank/DDBJ whole genome shotgun (WGS) entry which is preliminary data.</text>
</comment>